<organism evidence="1 2">
    <name type="scientific">Mesobacillus jeotgali</name>
    <dbReference type="NCBI Taxonomy" id="129985"/>
    <lineage>
        <taxon>Bacteria</taxon>
        <taxon>Bacillati</taxon>
        <taxon>Bacillota</taxon>
        <taxon>Bacilli</taxon>
        <taxon>Bacillales</taxon>
        <taxon>Bacillaceae</taxon>
        <taxon>Mesobacillus</taxon>
    </lineage>
</organism>
<protein>
    <submittedName>
        <fullName evidence="1">Class I SAM-dependent methyltransferase</fullName>
        <ecNumber evidence="1">2.1.1.-</ecNumber>
    </submittedName>
</protein>
<dbReference type="PANTHER" id="PTHR36112">
    <property type="entry name" value="RIBOSOMAL RNA SMALL SUBUNIT METHYLTRANSFERASE J"/>
    <property type="match status" value="1"/>
</dbReference>
<evidence type="ECO:0000313" key="2">
    <source>
        <dbReference type="Proteomes" id="UP001303324"/>
    </source>
</evidence>
<keyword evidence="2" id="KW-1185">Reference proteome</keyword>
<name>A0ABY9VDY3_9BACI</name>
<gene>
    <name evidence="1" type="ORF">RH061_14580</name>
</gene>
<keyword evidence="1" id="KW-0489">Methyltransferase</keyword>
<keyword evidence="1" id="KW-0808">Transferase</keyword>
<dbReference type="RefSeq" id="WP_311071216.1">
    <property type="nucleotide sequence ID" value="NZ_CP134494.1"/>
</dbReference>
<dbReference type="GO" id="GO:0008168">
    <property type="term" value="F:methyltransferase activity"/>
    <property type="evidence" value="ECO:0007669"/>
    <property type="project" value="UniProtKB-KW"/>
</dbReference>
<dbReference type="PANTHER" id="PTHR36112:SF1">
    <property type="entry name" value="RIBOSOMAL RNA SMALL SUBUNIT METHYLTRANSFERASE J"/>
    <property type="match status" value="1"/>
</dbReference>
<accession>A0ABY9VDY3</accession>
<evidence type="ECO:0000313" key="1">
    <source>
        <dbReference type="EMBL" id="WNF21419.1"/>
    </source>
</evidence>
<dbReference type="InterPro" id="IPR029063">
    <property type="entry name" value="SAM-dependent_MTases_sf"/>
</dbReference>
<dbReference type="GO" id="GO:0032259">
    <property type="term" value="P:methylation"/>
    <property type="evidence" value="ECO:0007669"/>
    <property type="project" value="UniProtKB-KW"/>
</dbReference>
<reference evidence="1 2" key="1">
    <citation type="submission" date="2023-09" db="EMBL/GenBank/DDBJ databases">
        <title>Microbial mechanism of fulvic acid promoting antimony reduction mineralization in rice fields.</title>
        <authorList>
            <person name="Chen G."/>
            <person name="Lan J."/>
        </authorList>
    </citation>
    <scope>NUCLEOTIDE SEQUENCE [LARGE SCALE GENOMIC DNA]</scope>
    <source>
        <strain evidence="1 2">PS1</strain>
    </source>
</reference>
<dbReference type="Pfam" id="PF04445">
    <property type="entry name" value="SAM_MT"/>
    <property type="match status" value="1"/>
</dbReference>
<dbReference type="EMBL" id="CP134494">
    <property type="protein sequence ID" value="WNF21419.1"/>
    <property type="molecule type" value="Genomic_DNA"/>
</dbReference>
<proteinExistence type="predicted"/>
<dbReference type="SUPFAM" id="SSF53335">
    <property type="entry name" value="S-adenosyl-L-methionine-dependent methyltransferases"/>
    <property type="match status" value="1"/>
</dbReference>
<dbReference type="Gene3D" id="3.40.50.150">
    <property type="entry name" value="Vaccinia Virus protein VP39"/>
    <property type="match status" value="1"/>
</dbReference>
<sequence length="258" mass="29125">MFVTTAGRTNEIMTANARAIALELNADFVPRKKRSVSALQEIVKDDCLVVGKERLELFPLGDAEPFFFHPNSAMFRIKRLMKGENDPLVDAAKLQEGMSFLDCSLGLGSDSIVASFIVGESGSVTGIEARPELEYLVKTGLKTWDSGYEAINHAMGKINVVQGYSLQFLLEQENDSFDCVYFDPMFDESILESDGIRGLTHFAIYEGLSQEVIQQAIRVARKRVILKDHFRSKRFEDFGFNVYRRKTAKFHFGVIEKE</sequence>
<dbReference type="Proteomes" id="UP001303324">
    <property type="component" value="Chromosome"/>
</dbReference>
<dbReference type="InterPro" id="IPR007536">
    <property type="entry name" value="16SrRNA_methylTrfase_J"/>
</dbReference>
<dbReference type="EC" id="2.1.1.-" evidence="1"/>